<gene>
    <name evidence="2" type="ORF">RM190_19835</name>
</gene>
<sequence length="149" mass="16990">MPAICPKPEPFYSVQIRLDAIRYQHITIAVRRFMAPRWFRENGAVPVRGPDLSRDMIDRARAGTDDAAIDYRIADLDTLELREAAFNLAYSALIFNYVCNFRVADGGGDVLCTDARRRSRLHHRTPDLDGCNTCLDACWIERSDTEAIR</sequence>
<organism evidence="2 3">
    <name type="scientific">Paracoccus broussonetiae</name>
    <dbReference type="NCBI Taxonomy" id="3075834"/>
    <lineage>
        <taxon>Bacteria</taxon>
        <taxon>Pseudomonadati</taxon>
        <taxon>Pseudomonadota</taxon>
        <taxon>Alphaproteobacteria</taxon>
        <taxon>Rhodobacterales</taxon>
        <taxon>Paracoccaceae</taxon>
        <taxon>Paracoccus</taxon>
    </lineage>
</organism>
<evidence type="ECO:0000313" key="2">
    <source>
        <dbReference type="EMBL" id="MDT1064123.1"/>
    </source>
</evidence>
<reference evidence="3" key="1">
    <citation type="submission" date="2023-07" db="EMBL/GenBank/DDBJ databases">
        <title>Characterization of two Paracoccaceae strains isolated from Phycosphere and proposal of Xinfangfangia lacusdiani sp. nov.</title>
        <authorList>
            <person name="Deng Y."/>
            <person name="Zhang Y.Q."/>
        </authorList>
    </citation>
    <scope>NUCLEOTIDE SEQUENCE [LARGE SCALE GENOMIC DNA]</scope>
    <source>
        <strain evidence="3">CPCC 101403</strain>
    </source>
</reference>
<dbReference type="Gene3D" id="3.40.50.150">
    <property type="entry name" value="Vaccinia Virus protein VP39"/>
    <property type="match status" value="1"/>
</dbReference>
<dbReference type="SUPFAM" id="SSF53335">
    <property type="entry name" value="S-adenosyl-L-methionine-dependent methyltransferases"/>
    <property type="match status" value="1"/>
</dbReference>
<keyword evidence="3" id="KW-1185">Reference proteome</keyword>
<dbReference type="InterPro" id="IPR029063">
    <property type="entry name" value="SAM-dependent_MTases_sf"/>
</dbReference>
<accession>A0ABU3EIP4</accession>
<name>A0ABU3EIP4_9RHOB</name>
<proteinExistence type="predicted"/>
<protein>
    <recommendedName>
        <fullName evidence="1">Methyltransferase type 11 domain-containing protein</fullName>
    </recommendedName>
</protein>
<feature type="domain" description="Methyltransferase type 11" evidence="1">
    <location>
        <begin position="37"/>
        <end position="99"/>
    </location>
</feature>
<dbReference type="Pfam" id="PF08241">
    <property type="entry name" value="Methyltransf_11"/>
    <property type="match status" value="1"/>
</dbReference>
<dbReference type="Proteomes" id="UP001251085">
    <property type="component" value="Unassembled WGS sequence"/>
</dbReference>
<dbReference type="EMBL" id="JAVRQI010000018">
    <property type="protein sequence ID" value="MDT1064123.1"/>
    <property type="molecule type" value="Genomic_DNA"/>
</dbReference>
<comment type="caution">
    <text evidence="2">The sequence shown here is derived from an EMBL/GenBank/DDBJ whole genome shotgun (WGS) entry which is preliminary data.</text>
</comment>
<dbReference type="InterPro" id="IPR013216">
    <property type="entry name" value="Methyltransf_11"/>
</dbReference>
<evidence type="ECO:0000259" key="1">
    <source>
        <dbReference type="Pfam" id="PF08241"/>
    </source>
</evidence>
<evidence type="ECO:0000313" key="3">
    <source>
        <dbReference type="Proteomes" id="UP001251085"/>
    </source>
</evidence>